<keyword evidence="3" id="KW-0472">Membrane</keyword>
<keyword evidence="3" id="KW-0812">Transmembrane</keyword>
<dbReference type="AlphaFoldDB" id="A0A2W7Q7S4"/>
<evidence type="ECO:0008006" key="6">
    <source>
        <dbReference type="Google" id="ProtNLM"/>
    </source>
</evidence>
<dbReference type="Proteomes" id="UP000249364">
    <property type="component" value="Unassembled WGS sequence"/>
</dbReference>
<feature type="compositionally biased region" description="Polar residues" evidence="2">
    <location>
        <begin position="34"/>
        <end position="59"/>
    </location>
</feature>
<protein>
    <recommendedName>
        <fullName evidence="6">Inner membrane protein</fullName>
    </recommendedName>
</protein>
<keyword evidence="5" id="KW-1185">Reference proteome</keyword>
<feature type="compositionally biased region" description="Basic and acidic residues" evidence="2">
    <location>
        <begin position="60"/>
        <end position="70"/>
    </location>
</feature>
<dbReference type="STRING" id="121821.GCA_001870675_00910"/>
<accession>A0A2W7Q7S4</accession>
<evidence type="ECO:0000313" key="5">
    <source>
        <dbReference type="Proteomes" id="UP000249364"/>
    </source>
</evidence>
<evidence type="ECO:0000256" key="3">
    <source>
        <dbReference type="SAM" id="Phobius"/>
    </source>
</evidence>
<evidence type="ECO:0000256" key="1">
    <source>
        <dbReference type="SAM" id="Coils"/>
    </source>
</evidence>
<dbReference type="RefSeq" id="WP_071469712.1">
    <property type="nucleotide sequence ID" value="NZ_MEHT01000017.1"/>
</dbReference>
<evidence type="ECO:0000313" key="4">
    <source>
        <dbReference type="EMBL" id="PZX44634.1"/>
    </source>
</evidence>
<feature type="compositionally biased region" description="Polar residues" evidence="2">
    <location>
        <begin position="11"/>
        <end position="24"/>
    </location>
</feature>
<keyword evidence="1" id="KW-0175">Coiled coil</keyword>
<comment type="caution">
    <text evidence="4">The sequence shown here is derived from an EMBL/GenBank/DDBJ whole genome shotgun (WGS) entry which is preliminary data.</text>
</comment>
<organism evidence="4 5">
    <name type="scientific">Roseinatronobacter thiooxidans</name>
    <dbReference type="NCBI Taxonomy" id="121821"/>
    <lineage>
        <taxon>Bacteria</taxon>
        <taxon>Pseudomonadati</taxon>
        <taxon>Pseudomonadota</taxon>
        <taxon>Alphaproteobacteria</taxon>
        <taxon>Rhodobacterales</taxon>
        <taxon>Paracoccaceae</taxon>
        <taxon>Roseinatronobacter</taxon>
    </lineage>
</organism>
<proteinExistence type="predicted"/>
<sequence length="542" mass="55295">MARRTTRKKGPSNTGQDTTGSDPSRTPDPDETAVSDTVDTSSDAETSPPDSAAGTTTPRPTEDRQAREVVQEAAIATADESQLAKDISPSTIMPEADPAEPDAPVPAATAAGEKPDEESDAPMGLSATTPEEARADMTDTPAPADDNSLQSAPEETRNPEISETDRAPEGAPIAAAPELEGQEEARTTDSTDTDSGKNVAPPAAAPERKGGLFPLLLGGVLAGGIGYGAAYFGAPQAGDNGALEQLRSDVASLRSDLEAARAPVELGALEAEIATLRDQIAELPQMSETGEPVDLSAEVSELRALIAAGGGNDTGALQARLDDLDARLSQQADNMTQELDSLRAAVADAQSGISALGVDVADLRDLGERRVIAAEAAVDAALAQSGLDSLRAALETGVAYADAVARLEQAGVSVPEALAAPASTGVPTIEMLQDSFPQAARAALREALQGAPTESTADRLGNFLRAQTGARSTAPRAGDDPDAVLSRAGAAIEAGDLDTTLSEIDALPAPAQAAMGDWLGAARARLAARDALPELINTVTTE</sequence>
<evidence type="ECO:0000256" key="2">
    <source>
        <dbReference type="SAM" id="MobiDB-lite"/>
    </source>
</evidence>
<dbReference type="Gene3D" id="1.10.287.1490">
    <property type="match status" value="1"/>
</dbReference>
<dbReference type="OrthoDB" id="7659420at2"/>
<feature type="coiled-coil region" evidence="1">
    <location>
        <begin position="325"/>
        <end position="352"/>
    </location>
</feature>
<dbReference type="EMBL" id="QKZQ01000007">
    <property type="protein sequence ID" value="PZX44634.1"/>
    <property type="molecule type" value="Genomic_DNA"/>
</dbReference>
<feature type="compositionally biased region" description="Basic residues" evidence="2">
    <location>
        <begin position="1"/>
        <end position="10"/>
    </location>
</feature>
<gene>
    <name evidence="4" type="ORF">LY56_01883</name>
</gene>
<name>A0A2W7Q7S4_9RHOB</name>
<feature type="transmembrane region" description="Helical" evidence="3">
    <location>
        <begin position="212"/>
        <end position="234"/>
    </location>
</feature>
<reference evidence="4 5" key="1">
    <citation type="submission" date="2018-06" db="EMBL/GenBank/DDBJ databases">
        <title>Genomic Encyclopedia of Archaeal and Bacterial Type Strains, Phase II (KMG-II): from individual species to whole genera.</title>
        <authorList>
            <person name="Goeker M."/>
        </authorList>
    </citation>
    <scope>NUCLEOTIDE SEQUENCE [LARGE SCALE GENOMIC DNA]</scope>
    <source>
        <strain evidence="4 5">DSM 13087</strain>
    </source>
</reference>
<keyword evidence="3" id="KW-1133">Transmembrane helix</keyword>
<feature type="region of interest" description="Disordered" evidence="2">
    <location>
        <begin position="1"/>
        <end position="210"/>
    </location>
</feature>
<feature type="compositionally biased region" description="Low complexity" evidence="2">
    <location>
        <begin position="169"/>
        <end position="179"/>
    </location>
</feature>
<feature type="compositionally biased region" description="Basic and acidic residues" evidence="2">
    <location>
        <begin position="154"/>
        <end position="168"/>
    </location>
</feature>